<feature type="compositionally biased region" description="Pro residues" evidence="1">
    <location>
        <begin position="1"/>
        <end position="11"/>
    </location>
</feature>
<keyword evidence="3" id="KW-1185">Reference proteome</keyword>
<reference evidence="2 3" key="2">
    <citation type="submission" date="2024-10" db="EMBL/GenBank/DDBJ databases">
        <authorList>
            <person name="Ryan C."/>
        </authorList>
    </citation>
    <scope>NUCLEOTIDE SEQUENCE [LARGE SCALE GENOMIC DNA]</scope>
</reference>
<dbReference type="Gene3D" id="1.10.10.60">
    <property type="entry name" value="Homeodomain-like"/>
    <property type="match status" value="1"/>
</dbReference>
<accession>A0ABC8ZE42</accession>
<sequence length="250" mass="27053">MGANGHPPPPSTTAQNRSHSAGGGGGGGGGGANPSSSGMAAALRHDPGLAREWSTEEQATLDELLAKYASDAPVIRYAKIAMKLPEKTVRDVALRCRWMNKKESGKRKKDDHNSSKKSKDKKEKVSDSSSKPPVHMVGRPNVPPYPLPVLPMDDDEISSKAIGGPTGEILENNAQVLSQISTNLSSMQVSFYFKIQDNISLLCQTRDNILRVLKEINDAPEIMKQMPPLPVKINEDLVNSLLPRPTVPMQ</sequence>
<dbReference type="CDD" id="cd00167">
    <property type="entry name" value="SANT"/>
    <property type="match status" value="1"/>
</dbReference>
<evidence type="ECO:0000313" key="3">
    <source>
        <dbReference type="Proteomes" id="UP001497457"/>
    </source>
</evidence>
<proteinExistence type="predicted"/>
<dbReference type="Pfam" id="PF12579">
    <property type="entry name" value="DUF3755"/>
    <property type="match status" value="1"/>
</dbReference>
<feature type="region of interest" description="Disordered" evidence="1">
    <location>
        <begin position="1"/>
        <end position="55"/>
    </location>
</feature>
<dbReference type="EMBL" id="OZ075128">
    <property type="protein sequence ID" value="CAL4957799.1"/>
    <property type="molecule type" value="Genomic_DNA"/>
</dbReference>
<gene>
    <name evidence="2" type="ORF">URODEC1_LOCUS42744</name>
</gene>
<protein>
    <recommendedName>
        <fullName evidence="4">Myb-like domain-containing protein</fullName>
    </recommendedName>
</protein>
<name>A0ABC8ZE42_9POAL</name>
<feature type="compositionally biased region" description="Basic and acidic residues" evidence="1">
    <location>
        <begin position="100"/>
        <end position="114"/>
    </location>
</feature>
<evidence type="ECO:0000313" key="2">
    <source>
        <dbReference type="EMBL" id="CAL4957799.1"/>
    </source>
</evidence>
<evidence type="ECO:0008006" key="4">
    <source>
        <dbReference type="Google" id="ProtNLM"/>
    </source>
</evidence>
<dbReference type="Proteomes" id="UP001497457">
    <property type="component" value="Chromosome 18b"/>
</dbReference>
<organism evidence="2 3">
    <name type="scientific">Urochloa decumbens</name>
    <dbReference type="NCBI Taxonomy" id="240449"/>
    <lineage>
        <taxon>Eukaryota</taxon>
        <taxon>Viridiplantae</taxon>
        <taxon>Streptophyta</taxon>
        <taxon>Embryophyta</taxon>
        <taxon>Tracheophyta</taxon>
        <taxon>Spermatophyta</taxon>
        <taxon>Magnoliopsida</taxon>
        <taxon>Liliopsida</taxon>
        <taxon>Poales</taxon>
        <taxon>Poaceae</taxon>
        <taxon>PACMAD clade</taxon>
        <taxon>Panicoideae</taxon>
        <taxon>Panicodae</taxon>
        <taxon>Paniceae</taxon>
        <taxon>Melinidinae</taxon>
        <taxon>Urochloa</taxon>
    </lineage>
</organism>
<feature type="compositionally biased region" description="Low complexity" evidence="1">
    <location>
        <begin position="33"/>
        <end position="42"/>
    </location>
</feature>
<feature type="compositionally biased region" description="Gly residues" evidence="1">
    <location>
        <begin position="21"/>
        <end position="32"/>
    </location>
</feature>
<dbReference type="AlphaFoldDB" id="A0ABC8ZE42"/>
<feature type="region of interest" description="Disordered" evidence="1">
    <location>
        <begin position="100"/>
        <end position="143"/>
    </location>
</feature>
<dbReference type="InterPro" id="IPR001005">
    <property type="entry name" value="SANT/Myb"/>
</dbReference>
<dbReference type="InterPro" id="IPR022228">
    <property type="entry name" value="DUF3755"/>
</dbReference>
<dbReference type="PANTHER" id="PTHR14000">
    <property type="entry name" value="FINGER CCCH DOMAIN PROTEIN, PUTATIVE (DUF3755)-RELATED"/>
    <property type="match status" value="1"/>
</dbReference>
<evidence type="ECO:0000256" key="1">
    <source>
        <dbReference type="SAM" id="MobiDB-lite"/>
    </source>
</evidence>
<reference evidence="3" key="1">
    <citation type="submission" date="2024-06" db="EMBL/GenBank/DDBJ databases">
        <authorList>
            <person name="Ryan C."/>
        </authorList>
    </citation>
    <scope>NUCLEOTIDE SEQUENCE [LARGE SCALE GENOMIC DNA]</scope>
</reference>
<dbReference type="PANTHER" id="PTHR14000:SF1">
    <property type="entry name" value="HISTONE H2A DEUBIQUITINASE (DUF3755)"/>
    <property type="match status" value="1"/>
</dbReference>